<evidence type="ECO:0000256" key="1">
    <source>
        <dbReference type="ARBA" id="ARBA00022553"/>
    </source>
</evidence>
<proteinExistence type="predicted"/>
<evidence type="ECO:0000313" key="4">
    <source>
        <dbReference type="Proteomes" id="UP000051677"/>
    </source>
</evidence>
<accession>A0A0Q2UBI8</accession>
<evidence type="ECO:0000259" key="2">
    <source>
        <dbReference type="PROSITE" id="PS50006"/>
    </source>
</evidence>
<organism evidence="3 4">
    <name type="scientific">Mycobacterium gordonae</name>
    <dbReference type="NCBI Taxonomy" id="1778"/>
    <lineage>
        <taxon>Bacteria</taxon>
        <taxon>Bacillati</taxon>
        <taxon>Actinomycetota</taxon>
        <taxon>Actinomycetes</taxon>
        <taxon>Mycobacteriales</taxon>
        <taxon>Mycobacteriaceae</taxon>
        <taxon>Mycobacterium</taxon>
    </lineage>
</organism>
<sequence>MTTTSWRADLGGASASVADVLSAEDVESLPPGYGMLVVTRGPNTGSQIRLDRPVMSAGRHQLSDIYLDDITVSRRHAEFRREKGEFHIVDCGSFNSSYVNGQPVESAVLSNGDEIQIGKYRLVFIRSS</sequence>
<feature type="domain" description="FHA" evidence="2">
    <location>
        <begin position="55"/>
        <end position="104"/>
    </location>
</feature>
<dbReference type="SUPFAM" id="SSF49879">
    <property type="entry name" value="SMAD/FHA domain"/>
    <property type="match status" value="1"/>
</dbReference>
<dbReference type="InterPro" id="IPR000253">
    <property type="entry name" value="FHA_dom"/>
</dbReference>
<dbReference type="InterPro" id="IPR050923">
    <property type="entry name" value="Cell_Proc_Reg/RNA_Proc"/>
</dbReference>
<dbReference type="EMBL" id="LKTM01000293">
    <property type="protein sequence ID" value="KQH77824.1"/>
    <property type="molecule type" value="Genomic_DNA"/>
</dbReference>
<keyword evidence="1" id="KW-0597">Phosphoprotein</keyword>
<evidence type="ECO:0000313" key="3">
    <source>
        <dbReference type="EMBL" id="KQH77824.1"/>
    </source>
</evidence>
<dbReference type="PROSITE" id="PS50006">
    <property type="entry name" value="FHA_DOMAIN"/>
    <property type="match status" value="1"/>
</dbReference>
<dbReference type="Proteomes" id="UP000051677">
    <property type="component" value="Unassembled WGS sequence"/>
</dbReference>
<reference evidence="3 4" key="1">
    <citation type="submission" date="2015-10" db="EMBL/GenBank/DDBJ databases">
        <title>Mycobacterium gordonae draft genome assembly.</title>
        <authorList>
            <person name="Ustinova V."/>
            <person name="Smirnova T."/>
            <person name="Blagodatskikh K."/>
            <person name="Varlamov D."/>
            <person name="Larionova E."/>
            <person name="Chernousova L."/>
        </authorList>
    </citation>
    <scope>NUCLEOTIDE SEQUENCE [LARGE SCALE GENOMIC DNA]</scope>
    <source>
        <strain evidence="3 4">CTRI 14-8773</strain>
    </source>
</reference>
<protein>
    <submittedName>
        <fullName evidence="3">Peptide-binding protein</fullName>
    </submittedName>
</protein>
<name>A0A0Q2UBI8_MYCGO</name>
<dbReference type="Gene3D" id="2.60.200.20">
    <property type="match status" value="1"/>
</dbReference>
<comment type="caution">
    <text evidence="3">The sequence shown here is derived from an EMBL/GenBank/DDBJ whole genome shotgun (WGS) entry which is preliminary data.</text>
</comment>
<dbReference type="InterPro" id="IPR008984">
    <property type="entry name" value="SMAD_FHA_dom_sf"/>
</dbReference>
<dbReference type="PANTHER" id="PTHR23308">
    <property type="entry name" value="NUCLEAR INHIBITOR OF PROTEIN PHOSPHATASE-1"/>
    <property type="match status" value="1"/>
</dbReference>
<dbReference type="AlphaFoldDB" id="A0A0Q2UBI8"/>
<gene>
    <name evidence="3" type="ORF">AO501_26835</name>
</gene>
<dbReference type="STRING" id="1778.A9W97_06260"/>
<dbReference type="Pfam" id="PF00498">
    <property type="entry name" value="FHA"/>
    <property type="match status" value="1"/>
</dbReference>
<dbReference type="SMART" id="SM00240">
    <property type="entry name" value="FHA"/>
    <property type="match status" value="1"/>
</dbReference>